<evidence type="ECO:0000313" key="3">
    <source>
        <dbReference type="EMBL" id="GGK27817.1"/>
    </source>
</evidence>
<name>A0ABQ2EV68_9DEIO</name>
<gene>
    <name evidence="3" type="ORF">GCM10008955_21970</name>
</gene>
<dbReference type="InterPro" id="IPR011055">
    <property type="entry name" value="Dup_hybrid_motif"/>
</dbReference>
<keyword evidence="1" id="KW-0812">Transmembrane</keyword>
<organism evidence="3 4">
    <name type="scientific">Deinococcus malanensis</name>
    <dbReference type="NCBI Taxonomy" id="1706855"/>
    <lineage>
        <taxon>Bacteria</taxon>
        <taxon>Thermotogati</taxon>
        <taxon>Deinococcota</taxon>
        <taxon>Deinococci</taxon>
        <taxon>Deinococcales</taxon>
        <taxon>Deinococcaceae</taxon>
        <taxon>Deinococcus</taxon>
    </lineage>
</organism>
<accession>A0ABQ2EV68</accession>
<comment type="caution">
    <text evidence="3">The sequence shown here is derived from an EMBL/GenBank/DDBJ whole genome shotgun (WGS) entry which is preliminary data.</text>
</comment>
<dbReference type="PANTHER" id="PTHR21666:SF268">
    <property type="entry name" value="PEPTIDASE M23 DOMAIN-CONTAINING PROTEIN"/>
    <property type="match status" value="1"/>
</dbReference>
<feature type="transmembrane region" description="Helical" evidence="1">
    <location>
        <begin position="44"/>
        <end position="62"/>
    </location>
</feature>
<sequence>MEAGGEKDRAGIGGFYLQATEERLRPSVDFVPGVVRHAERMRRVVRWFLVLAVLGCLVVWLWPQLEAAQRYMTLLRAPAPVAGSLPNPLPGRALTDTWGGARSNGRRHEGIDIFAARGTPVQATTRGMVLNIGPNTLGGRTVMLLGPGGQRHYYAHLDRYVPGLERGDWVEAGDVVGYVGNSGNARGTPPHLHYGIYTPGGAINPYPLLQQP</sequence>
<evidence type="ECO:0000259" key="2">
    <source>
        <dbReference type="Pfam" id="PF01551"/>
    </source>
</evidence>
<keyword evidence="4" id="KW-1185">Reference proteome</keyword>
<evidence type="ECO:0000256" key="1">
    <source>
        <dbReference type="SAM" id="Phobius"/>
    </source>
</evidence>
<dbReference type="Proteomes" id="UP000647587">
    <property type="component" value="Unassembled WGS sequence"/>
</dbReference>
<reference evidence="4" key="1">
    <citation type="journal article" date="2019" name="Int. J. Syst. Evol. Microbiol.">
        <title>The Global Catalogue of Microorganisms (GCM) 10K type strain sequencing project: providing services to taxonomists for standard genome sequencing and annotation.</title>
        <authorList>
            <consortium name="The Broad Institute Genomics Platform"/>
            <consortium name="The Broad Institute Genome Sequencing Center for Infectious Disease"/>
            <person name="Wu L."/>
            <person name="Ma J."/>
        </authorList>
    </citation>
    <scope>NUCLEOTIDE SEQUENCE [LARGE SCALE GENOMIC DNA]</scope>
    <source>
        <strain evidence="4">JCM 30331</strain>
    </source>
</reference>
<dbReference type="SUPFAM" id="SSF51261">
    <property type="entry name" value="Duplicated hybrid motif"/>
    <property type="match status" value="1"/>
</dbReference>
<dbReference type="Gene3D" id="2.70.70.10">
    <property type="entry name" value="Glucose Permease (Domain IIA)"/>
    <property type="match status" value="1"/>
</dbReference>
<keyword evidence="1" id="KW-1133">Transmembrane helix</keyword>
<dbReference type="CDD" id="cd12797">
    <property type="entry name" value="M23_peptidase"/>
    <property type="match status" value="1"/>
</dbReference>
<dbReference type="InterPro" id="IPR016047">
    <property type="entry name" value="M23ase_b-sheet_dom"/>
</dbReference>
<dbReference type="PANTHER" id="PTHR21666">
    <property type="entry name" value="PEPTIDASE-RELATED"/>
    <property type="match status" value="1"/>
</dbReference>
<evidence type="ECO:0000313" key="4">
    <source>
        <dbReference type="Proteomes" id="UP000647587"/>
    </source>
</evidence>
<dbReference type="InterPro" id="IPR050570">
    <property type="entry name" value="Cell_wall_metabolism_enzyme"/>
</dbReference>
<proteinExistence type="predicted"/>
<protein>
    <submittedName>
        <fullName evidence="3">Peptidase M23</fullName>
    </submittedName>
</protein>
<keyword evidence="1" id="KW-0472">Membrane</keyword>
<dbReference type="EMBL" id="BMPP01000008">
    <property type="protein sequence ID" value="GGK27817.1"/>
    <property type="molecule type" value="Genomic_DNA"/>
</dbReference>
<feature type="domain" description="M23ase beta-sheet core" evidence="2">
    <location>
        <begin position="107"/>
        <end position="205"/>
    </location>
</feature>
<dbReference type="Pfam" id="PF01551">
    <property type="entry name" value="Peptidase_M23"/>
    <property type="match status" value="1"/>
</dbReference>